<dbReference type="Proteomes" id="UP000095282">
    <property type="component" value="Unplaced"/>
</dbReference>
<dbReference type="PANTHER" id="PTHR23274:SF51">
    <property type="entry name" value="OS03G0423850 PROTEIN"/>
    <property type="match status" value="1"/>
</dbReference>
<dbReference type="AlphaFoldDB" id="A0A1I7UDX9"/>
<reference evidence="3" key="1">
    <citation type="submission" date="2016-11" db="UniProtKB">
        <authorList>
            <consortium name="WormBaseParasite"/>
        </authorList>
    </citation>
    <scope>IDENTIFICATION</scope>
</reference>
<dbReference type="eggNOG" id="KOG0987">
    <property type="taxonomic scope" value="Eukaryota"/>
</dbReference>
<dbReference type="GO" id="GO:0006260">
    <property type="term" value="P:DNA replication"/>
    <property type="evidence" value="ECO:0007669"/>
    <property type="project" value="TreeGrafter"/>
</dbReference>
<dbReference type="STRING" id="1561998.A0A1I7UDX9"/>
<protein>
    <submittedName>
        <fullName evidence="3">ATP-dependent DNA helicase</fullName>
    </submittedName>
</protein>
<evidence type="ECO:0000313" key="2">
    <source>
        <dbReference type="Proteomes" id="UP000095282"/>
    </source>
</evidence>
<organism evidence="2 3">
    <name type="scientific">Caenorhabditis tropicalis</name>
    <dbReference type="NCBI Taxonomy" id="1561998"/>
    <lineage>
        <taxon>Eukaryota</taxon>
        <taxon>Metazoa</taxon>
        <taxon>Ecdysozoa</taxon>
        <taxon>Nematoda</taxon>
        <taxon>Chromadorea</taxon>
        <taxon>Rhabditida</taxon>
        <taxon>Rhabditina</taxon>
        <taxon>Rhabditomorpha</taxon>
        <taxon>Rhabditoidea</taxon>
        <taxon>Rhabditidae</taxon>
        <taxon>Peloderinae</taxon>
        <taxon>Caenorhabditis</taxon>
    </lineage>
</organism>
<accession>A0A1I7UDX9</accession>
<dbReference type="InterPro" id="IPR027417">
    <property type="entry name" value="P-loop_NTPase"/>
</dbReference>
<dbReference type="Pfam" id="PF21530">
    <property type="entry name" value="Pif1_2B_dom"/>
    <property type="match status" value="1"/>
</dbReference>
<keyword evidence="2" id="KW-1185">Reference proteome</keyword>
<feature type="domain" description="DNA helicase Pif1-like 2B" evidence="1">
    <location>
        <begin position="112"/>
        <end position="149"/>
    </location>
</feature>
<dbReference type="GO" id="GO:0005657">
    <property type="term" value="C:replication fork"/>
    <property type="evidence" value="ECO:0007669"/>
    <property type="project" value="TreeGrafter"/>
</dbReference>
<sequence length="324" mass="36597">MTITSPSHRILQIGDGNGWIDPVRHLVRIPKENVERGSELDLADWVFPNVNNIKSTMSAALLTVDNKTALRLNDVVLSKLNGESREFLATDTPDKDTGLDVDAAVFASETPQGMPPHLLRLKVGAQVVLLRNLSIDQGLCNGTRLTIESFGDDLIRCTVNNKMENTPDYMFLHRMIMSPTEKGAKSCGFKRLQYPIRLAYACTINKSQGQTLSRCGLVLHSPVFSHGQLYVAMSRVQRGTDFKLWHTKRIHRRTDDRPVGGGCLVRNVVYKEVLRDQSILDELEHPRRREIRDLFNTLVERFRSRSVGSQLNQEKTKSKRSSSC</sequence>
<dbReference type="WBParaSite" id="Csp11.Scaffold629.g8353.t1">
    <property type="protein sequence ID" value="Csp11.Scaffold629.g8353.t1"/>
    <property type="gene ID" value="Csp11.Scaffold629.g8353"/>
</dbReference>
<dbReference type="SUPFAM" id="SSF52540">
    <property type="entry name" value="P-loop containing nucleoside triphosphate hydrolases"/>
    <property type="match status" value="1"/>
</dbReference>
<dbReference type="PANTHER" id="PTHR23274">
    <property type="entry name" value="DNA HELICASE-RELATED"/>
    <property type="match status" value="1"/>
</dbReference>
<evidence type="ECO:0000313" key="3">
    <source>
        <dbReference type="WBParaSite" id="Csp11.Scaffold629.g8353.t1"/>
    </source>
</evidence>
<dbReference type="Gene3D" id="3.40.50.300">
    <property type="entry name" value="P-loop containing nucleotide triphosphate hydrolases"/>
    <property type="match status" value="1"/>
</dbReference>
<dbReference type="InterPro" id="IPR049163">
    <property type="entry name" value="Pif1-like_2B_dom"/>
</dbReference>
<evidence type="ECO:0000259" key="1">
    <source>
        <dbReference type="Pfam" id="PF21530"/>
    </source>
</evidence>
<proteinExistence type="predicted"/>
<dbReference type="CDD" id="cd18809">
    <property type="entry name" value="SF1_C_RecD"/>
    <property type="match status" value="1"/>
</dbReference>
<name>A0A1I7UDX9_9PELO</name>